<sequence length="296" mass="33578">MQKAILKTGNVTAVNNQGSNSFTLQTPSMIIQFRLKPLKTDILALANEIYGDLVPKVNFHDGFPLPVYSSKVIPGQVHMFQPFSKEFPLEREKTTVTELSLFIARAAFFEQPKANAKNDSWTNTAPEMLHRLVQNNTLKVYAPELFEVICRLQHQVHLLESLPRVLTHHDLSQVNILVSDAGKITGVIDFDEAGVEAFGMCIWGLYECFFGSMEAGKWSLYHEMPVLANAFWESLWANIPPSLKREEAEKAVKVSLSIGVLNRYFIEGMVDEIDLSKRVHRESLEYAKGILPRIWE</sequence>
<organism evidence="2 3">
    <name type="scientific">Penicillium decumbens</name>
    <dbReference type="NCBI Taxonomy" id="69771"/>
    <lineage>
        <taxon>Eukaryota</taxon>
        <taxon>Fungi</taxon>
        <taxon>Dikarya</taxon>
        <taxon>Ascomycota</taxon>
        <taxon>Pezizomycotina</taxon>
        <taxon>Eurotiomycetes</taxon>
        <taxon>Eurotiomycetidae</taxon>
        <taxon>Eurotiales</taxon>
        <taxon>Aspergillaceae</taxon>
        <taxon>Penicillium</taxon>
    </lineage>
</organism>
<evidence type="ECO:0000313" key="2">
    <source>
        <dbReference type="EMBL" id="OQD77797.1"/>
    </source>
</evidence>
<proteinExistence type="predicted"/>
<dbReference type="OrthoDB" id="4540690at2759"/>
<evidence type="ECO:0000259" key="1">
    <source>
        <dbReference type="Pfam" id="PF01636"/>
    </source>
</evidence>
<comment type="caution">
    <text evidence="2">The sequence shown here is derived from an EMBL/GenBank/DDBJ whole genome shotgun (WGS) entry which is preliminary data.</text>
</comment>
<dbReference type="AlphaFoldDB" id="A0A1V6PM34"/>
<dbReference type="Pfam" id="PF01636">
    <property type="entry name" value="APH"/>
    <property type="match status" value="1"/>
</dbReference>
<accession>A0A1V6PM34</accession>
<dbReference type="Gene3D" id="3.90.1200.10">
    <property type="match status" value="1"/>
</dbReference>
<dbReference type="SUPFAM" id="SSF56112">
    <property type="entry name" value="Protein kinase-like (PK-like)"/>
    <property type="match status" value="1"/>
</dbReference>
<dbReference type="EMBL" id="MDYL01000002">
    <property type="protein sequence ID" value="OQD77797.1"/>
    <property type="molecule type" value="Genomic_DNA"/>
</dbReference>
<dbReference type="InterPro" id="IPR011009">
    <property type="entry name" value="Kinase-like_dom_sf"/>
</dbReference>
<reference evidence="3" key="1">
    <citation type="journal article" date="2017" name="Nat. Microbiol.">
        <title>Global analysis of biosynthetic gene clusters reveals vast potential of secondary metabolite production in Penicillium species.</title>
        <authorList>
            <person name="Nielsen J.C."/>
            <person name="Grijseels S."/>
            <person name="Prigent S."/>
            <person name="Ji B."/>
            <person name="Dainat J."/>
            <person name="Nielsen K.F."/>
            <person name="Frisvad J.C."/>
            <person name="Workman M."/>
            <person name="Nielsen J."/>
        </authorList>
    </citation>
    <scope>NUCLEOTIDE SEQUENCE [LARGE SCALE GENOMIC DNA]</scope>
    <source>
        <strain evidence="3">IBT 11843</strain>
    </source>
</reference>
<dbReference type="InterPro" id="IPR002575">
    <property type="entry name" value="Aminoglycoside_PTrfase"/>
</dbReference>
<evidence type="ECO:0000313" key="3">
    <source>
        <dbReference type="Proteomes" id="UP000191522"/>
    </source>
</evidence>
<keyword evidence="3" id="KW-1185">Reference proteome</keyword>
<protein>
    <recommendedName>
        <fullName evidence="1">Aminoglycoside phosphotransferase domain-containing protein</fullName>
    </recommendedName>
</protein>
<gene>
    <name evidence="2" type="ORF">PENDEC_c002G06157</name>
</gene>
<dbReference type="Proteomes" id="UP000191522">
    <property type="component" value="Unassembled WGS sequence"/>
</dbReference>
<dbReference type="OMA" id="VAKSAFW"/>
<name>A0A1V6PM34_PENDC</name>
<feature type="domain" description="Aminoglycoside phosphotransferase" evidence="1">
    <location>
        <begin position="112"/>
        <end position="195"/>
    </location>
</feature>